<sequence length="155" mass="17181">MESAQQNSDKPANVQRVNRKCSDELLRKFSDEGDGNETELASAPKRRKKSSRSRVGPAGAAGEFCDSPTHGHGGGGSLVERRSLLPASTRRRSVLLRQLGIGRSAQLRARDMRNRSLLGAIEKAWRKTVEGASRVFVENQYNRHKRLISDSAYGY</sequence>
<gene>
    <name evidence="2" type="ORF">SAY86_020893</name>
</gene>
<comment type="caution">
    <text evidence="2">The sequence shown here is derived from an EMBL/GenBank/DDBJ whole genome shotgun (WGS) entry which is preliminary data.</text>
</comment>
<dbReference type="Proteomes" id="UP001346149">
    <property type="component" value="Unassembled WGS sequence"/>
</dbReference>
<proteinExistence type="predicted"/>
<feature type="compositionally biased region" description="Polar residues" evidence="1">
    <location>
        <begin position="1"/>
        <end position="10"/>
    </location>
</feature>
<evidence type="ECO:0000256" key="1">
    <source>
        <dbReference type="SAM" id="MobiDB-lite"/>
    </source>
</evidence>
<evidence type="ECO:0000313" key="3">
    <source>
        <dbReference type="Proteomes" id="UP001346149"/>
    </source>
</evidence>
<protein>
    <submittedName>
        <fullName evidence="2">Uncharacterized protein</fullName>
    </submittedName>
</protein>
<feature type="region of interest" description="Disordered" evidence="1">
    <location>
        <begin position="1"/>
        <end position="85"/>
    </location>
</feature>
<keyword evidence="3" id="KW-1185">Reference proteome</keyword>
<organism evidence="2 3">
    <name type="scientific">Trapa natans</name>
    <name type="common">Water chestnut</name>
    <dbReference type="NCBI Taxonomy" id="22666"/>
    <lineage>
        <taxon>Eukaryota</taxon>
        <taxon>Viridiplantae</taxon>
        <taxon>Streptophyta</taxon>
        <taxon>Embryophyta</taxon>
        <taxon>Tracheophyta</taxon>
        <taxon>Spermatophyta</taxon>
        <taxon>Magnoliopsida</taxon>
        <taxon>eudicotyledons</taxon>
        <taxon>Gunneridae</taxon>
        <taxon>Pentapetalae</taxon>
        <taxon>rosids</taxon>
        <taxon>malvids</taxon>
        <taxon>Myrtales</taxon>
        <taxon>Lythraceae</taxon>
        <taxon>Trapa</taxon>
    </lineage>
</organism>
<name>A0AAN7MT23_TRANT</name>
<accession>A0AAN7MT23</accession>
<reference evidence="2 3" key="1">
    <citation type="journal article" date="2023" name="Hortic Res">
        <title>Pangenome of water caltrop reveals structural variations and asymmetric subgenome divergence after allopolyploidization.</title>
        <authorList>
            <person name="Zhang X."/>
            <person name="Chen Y."/>
            <person name="Wang L."/>
            <person name="Yuan Y."/>
            <person name="Fang M."/>
            <person name="Shi L."/>
            <person name="Lu R."/>
            <person name="Comes H.P."/>
            <person name="Ma Y."/>
            <person name="Chen Y."/>
            <person name="Huang G."/>
            <person name="Zhou Y."/>
            <person name="Zheng Z."/>
            <person name="Qiu Y."/>
        </authorList>
    </citation>
    <scope>NUCLEOTIDE SEQUENCE [LARGE SCALE GENOMIC DNA]</scope>
    <source>
        <strain evidence="2">F231</strain>
    </source>
</reference>
<dbReference type="AlphaFoldDB" id="A0AAN7MT23"/>
<dbReference type="EMBL" id="JAXQNO010000003">
    <property type="protein sequence ID" value="KAK4800406.1"/>
    <property type="molecule type" value="Genomic_DNA"/>
</dbReference>
<dbReference type="PANTHER" id="PTHR36355:SF1">
    <property type="entry name" value="EXPRESSED PROTEIN"/>
    <property type="match status" value="1"/>
</dbReference>
<dbReference type="PANTHER" id="PTHR36355">
    <property type="entry name" value="EXPRESSED PROTEIN"/>
    <property type="match status" value="1"/>
</dbReference>
<evidence type="ECO:0000313" key="2">
    <source>
        <dbReference type="EMBL" id="KAK4800406.1"/>
    </source>
</evidence>
<feature type="compositionally biased region" description="Basic and acidic residues" evidence="1">
    <location>
        <begin position="20"/>
        <end position="31"/>
    </location>
</feature>